<accession>A0ABN2BCD3</accession>
<comment type="caution">
    <text evidence="2">The sequence shown here is derived from an EMBL/GenBank/DDBJ whole genome shotgun (WGS) entry which is preliminary data.</text>
</comment>
<proteinExistence type="predicted"/>
<evidence type="ECO:0000256" key="1">
    <source>
        <dbReference type="SAM" id="Phobius"/>
    </source>
</evidence>
<evidence type="ECO:0000313" key="3">
    <source>
        <dbReference type="Proteomes" id="UP001500842"/>
    </source>
</evidence>
<keyword evidence="1" id="KW-0812">Transmembrane</keyword>
<keyword evidence="1" id="KW-0472">Membrane</keyword>
<dbReference type="EMBL" id="BAAAOR010000033">
    <property type="protein sequence ID" value="GAA1537153.1"/>
    <property type="molecule type" value="Genomic_DNA"/>
</dbReference>
<gene>
    <name evidence="2" type="ORF">GCM10009788_44740</name>
</gene>
<keyword evidence="3" id="KW-1185">Reference proteome</keyword>
<dbReference type="RefSeq" id="WP_141007237.1">
    <property type="nucleotide sequence ID" value="NZ_BAAAOR010000033.1"/>
</dbReference>
<feature type="transmembrane region" description="Helical" evidence="1">
    <location>
        <begin position="37"/>
        <end position="56"/>
    </location>
</feature>
<reference evidence="2 3" key="1">
    <citation type="journal article" date="2019" name="Int. J. Syst. Evol. Microbiol.">
        <title>The Global Catalogue of Microorganisms (GCM) 10K type strain sequencing project: providing services to taxonomists for standard genome sequencing and annotation.</title>
        <authorList>
            <consortium name="The Broad Institute Genomics Platform"/>
            <consortium name="The Broad Institute Genome Sequencing Center for Infectious Disease"/>
            <person name="Wu L."/>
            <person name="Ma J."/>
        </authorList>
    </citation>
    <scope>NUCLEOTIDE SEQUENCE [LARGE SCALE GENOMIC DNA]</scope>
    <source>
        <strain evidence="2 3">JCM 14942</strain>
    </source>
</reference>
<organism evidence="2 3">
    <name type="scientific">Nocardioides humi</name>
    <dbReference type="NCBI Taxonomy" id="449461"/>
    <lineage>
        <taxon>Bacteria</taxon>
        <taxon>Bacillati</taxon>
        <taxon>Actinomycetota</taxon>
        <taxon>Actinomycetes</taxon>
        <taxon>Propionibacteriales</taxon>
        <taxon>Nocardioidaceae</taxon>
        <taxon>Nocardioides</taxon>
    </lineage>
</organism>
<name>A0ABN2BCD3_9ACTN</name>
<sequence>MDDWLVILAITVGLSLLAIVDMLRFRPGTRARAGQSRPLWIPLSVVLGPLGALLYATGPRLVLRRTVRQTRADARRGGAAAAHGRA</sequence>
<evidence type="ECO:0000313" key="2">
    <source>
        <dbReference type="EMBL" id="GAA1537153.1"/>
    </source>
</evidence>
<feature type="transmembrane region" description="Helical" evidence="1">
    <location>
        <begin position="6"/>
        <end position="25"/>
    </location>
</feature>
<protein>
    <recommendedName>
        <fullName evidence="4">Phospholipase_D-nuclease N-terminal</fullName>
    </recommendedName>
</protein>
<evidence type="ECO:0008006" key="4">
    <source>
        <dbReference type="Google" id="ProtNLM"/>
    </source>
</evidence>
<dbReference type="Proteomes" id="UP001500842">
    <property type="component" value="Unassembled WGS sequence"/>
</dbReference>
<keyword evidence="1" id="KW-1133">Transmembrane helix</keyword>